<dbReference type="PANTHER" id="PTHR43395:SF8">
    <property type="entry name" value="HISTIDINE KINASE"/>
    <property type="match status" value="1"/>
</dbReference>
<evidence type="ECO:0000256" key="11">
    <source>
        <dbReference type="SAM" id="Coils"/>
    </source>
</evidence>
<evidence type="ECO:0000256" key="7">
    <source>
        <dbReference type="ARBA" id="ARBA00023012"/>
    </source>
</evidence>
<dbReference type="PROSITE" id="PS50894">
    <property type="entry name" value="HPT"/>
    <property type="match status" value="5"/>
</dbReference>
<dbReference type="InterPro" id="IPR008207">
    <property type="entry name" value="Sig_transdc_His_kin_Hpt_dom"/>
</dbReference>
<dbReference type="Gene3D" id="3.30.565.10">
    <property type="entry name" value="Histidine kinase-like ATPase, C-terminal domain"/>
    <property type="match status" value="1"/>
</dbReference>
<feature type="domain" description="Response regulatory" evidence="14">
    <location>
        <begin position="2427"/>
        <end position="2543"/>
    </location>
</feature>
<dbReference type="InterPro" id="IPR001789">
    <property type="entry name" value="Sig_transdc_resp-reg_receiver"/>
</dbReference>
<evidence type="ECO:0000256" key="12">
    <source>
        <dbReference type="SAM" id="MobiDB-lite"/>
    </source>
</evidence>
<proteinExistence type="predicted"/>
<evidence type="ECO:0000256" key="10">
    <source>
        <dbReference type="PROSITE-ProRule" id="PRU00169"/>
    </source>
</evidence>
<feature type="compositionally biased region" description="Low complexity" evidence="12">
    <location>
        <begin position="912"/>
        <end position="926"/>
    </location>
</feature>
<dbReference type="InterPro" id="IPR002545">
    <property type="entry name" value="CheW-lke_dom"/>
</dbReference>
<feature type="domain" description="HPt" evidence="16">
    <location>
        <begin position="1757"/>
        <end position="1868"/>
    </location>
</feature>
<dbReference type="Pfam" id="PF01627">
    <property type="entry name" value="Hpt"/>
    <property type="match status" value="6"/>
</dbReference>
<evidence type="ECO:0000256" key="9">
    <source>
        <dbReference type="PROSITE-ProRule" id="PRU00110"/>
    </source>
</evidence>
<evidence type="ECO:0000259" key="14">
    <source>
        <dbReference type="PROSITE" id="PS50110"/>
    </source>
</evidence>
<keyword evidence="4 10" id="KW-0597">Phosphoprotein</keyword>
<evidence type="ECO:0000256" key="6">
    <source>
        <dbReference type="ARBA" id="ARBA00022777"/>
    </source>
</evidence>
<feature type="domain" description="Histidine kinase" evidence="13">
    <location>
        <begin position="2025"/>
        <end position="2258"/>
    </location>
</feature>
<dbReference type="SUPFAM" id="SSF55874">
    <property type="entry name" value="ATPase domain of HSP90 chaperone/DNA topoisomerase II/histidine kinase"/>
    <property type="match status" value="1"/>
</dbReference>
<dbReference type="InterPro" id="IPR004105">
    <property type="entry name" value="CheA-like_dim"/>
</dbReference>
<dbReference type="GO" id="GO:0000155">
    <property type="term" value="F:phosphorelay sensor kinase activity"/>
    <property type="evidence" value="ECO:0007669"/>
    <property type="project" value="InterPro"/>
</dbReference>
<accession>A0A5C7WCV3</accession>
<gene>
    <name evidence="17" type="ORF">E6Q69_03880</name>
</gene>
<dbReference type="Pfam" id="PF01584">
    <property type="entry name" value="CheW"/>
    <property type="match status" value="1"/>
</dbReference>
<dbReference type="SMART" id="SM01231">
    <property type="entry name" value="H-kinase_dim"/>
    <property type="match status" value="1"/>
</dbReference>
<feature type="domain" description="CheW-like" evidence="15">
    <location>
        <begin position="2260"/>
        <end position="2399"/>
    </location>
</feature>
<dbReference type="CDD" id="cd16916">
    <property type="entry name" value="HATPase_CheA-like"/>
    <property type="match status" value="1"/>
</dbReference>
<evidence type="ECO:0000259" key="13">
    <source>
        <dbReference type="PROSITE" id="PS50109"/>
    </source>
</evidence>
<feature type="region of interest" description="Disordered" evidence="12">
    <location>
        <begin position="908"/>
        <end position="931"/>
    </location>
</feature>
<evidence type="ECO:0000259" key="15">
    <source>
        <dbReference type="PROSITE" id="PS50851"/>
    </source>
</evidence>
<feature type="domain" description="HPt" evidence="16">
    <location>
        <begin position="1613"/>
        <end position="1713"/>
    </location>
</feature>
<feature type="modified residue" description="4-aspartylphosphate" evidence="10">
    <location>
        <position position="2476"/>
    </location>
</feature>
<reference evidence="17 18" key="1">
    <citation type="submission" date="2018-09" db="EMBL/GenBank/DDBJ databases">
        <title>Metagenome Assembled Genomes from an Advanced Water Purification Facility.</title>
        <authorList>
            <person name="Stamps B.W."/>
            <person name="Spear J.R."/>
        </authorList>
    </citation>
    <scope>NUCLEOTIDE SEQUENCE [LARGE SCALE GENOMIC DNA]</scope>
    <source>
        <strain evidence="17">Bin_52_1</strain>
    </source>
</reference>
<dbReference type="PROSITE" id="PS50109">
    <property type="entry name" value="HIS_KIN"/>
    <property type="match status" value="1"/>
</dbReference>
<dbReference type="InterPro" id="IPR003594">
    <property type="entry name" value="HATPase_dom"/>
</dbReference>
<dbReference type="PRINTS" id="PR00344">
    <property type="entry name" value="BCTRLSENSOR"/>
</dbReference>
<dbReference type="Gene3D" id="2.30.30.40">
    <property type="entry name" value="SH3 Domains"/>
    <property type="match status" value="1"/>
</dbReference>
<dbReference type="Proteomes" id="UP000321110">
    <property type="component" value="Unassembled WGS sequence"/>
</dbReference>
<feature type="domain" description="HPt" evidence="16">
    <location>
        <begin position="1277"/>
        <end position="1391"/>
    </location>
</feature>
<dbReference type="SMART" id="SM00260">
    <property type="entry name" value="CheW"/>
    <property type="match status" value="1"/>
</dbReference>
<feature type="modified residue" description="Phosphohistidine" evidence="9">
    <location>
        <position position="822"/>
    </location>
</feature>
<dbReference type="InterPro" id="IPR036890">
    <property type="entry name" value="HATPase_C_sf"/>
</dbReference>
<name>A0A5C7WCV3_AQUAC</name>
<evidence type="ECO:0000313" key="18">
    <source>
        <dbReference type="Proteomes" id="UP000321110"/>
    </source>
</evidence>
<evidence type="ECO:0000256" key="8">
    <source>
        <dbReference type="ARBA" id="ARBA00035100"/>
    </source>
</evidence>
<dbReference type="CDD" id="cd00088">
    <property type="entry name" value="HPT"/>
    <property type="match status" value="5"/>
</dbReference>
<feature type="coiled-coil region" evidence="11">
    <location>
        <begin position="1844"/>
        <end position="1871"/>
    </location>
</feature>
<sequence>MGDRHDYVALEWVKGEIAETLKQARQALEAFVENPQDATRMRFCQTYVHQVHGTLQMVEFYGAALLAEEMEQLTQALLDGRVGNQNEALEVLMQAILQLPAYLDRIQSARRDLPMVVLPLLNDLRAARGENLLSETSLFSPDLSGRLPALSLDSLDKLRTAELPVLLRKLRQMLQMALVGVIRSQELATNLGYMARVFARLETLCKEAPLGPLWQIASGMVEGLANGSVVNSASVRTLLRQVDKELKRLVDQGADGINQPAPDELTKNLLFYVAKAPAQSPRIRALKEQYRLDDALPDSGVVDEERARLAGPDRDAMRSVVGALCEELVRVKDSLDLFVRSDRKQVAELDALLAPLKQIADTLAVLGFGQPRKVILDQIDVVHALSLGQREPNDAVLMDVAGALLYVEATLAGMVGPGDDAQNEQSHLPTTDVAQIHQLVIKEARTGLEQAKDAIIEFIASQWNHEHLARVPELLTQVRGGLAMIPLARAADLLKACTRYIEEQLLVRKAVPNWQNLDTLADAITSVEYYLERLAEDHATQGDLILDVAEESLESLGYPLKEKPSILDRIEPREEAPAPLVDPLQDIEVLAAEEIAFEPLAEEQPLALEELPALASDELSSEFAELPVDAGELLVSDDNWSLGETAEDGASGLDLSLDAPLELASLDDLQPLSAEPSLASESTEFLLGEELPSLGEDSSEELSLDSTPSNWDELEIADLELPEVELPSAPVEPEPAPVAVERPLTMAEVMAAPVQAINPPAQDVPPTLLPPPADEEPVDEDLLEVFIEEAGEVLETINEYLPQWRADTDNKEALTEVRRAFHTLKGSGRMVRALIIGELAWSIENMLNRVLDRSIQPDQLVQQVIADVVELMPALVDEFAAKAQRQRDDVDRLAAAAHALARGQVPNLASVPPQAELQSEPAAEPAPQEDDEAALEIELEAVAPVAAAALVEDDGLDPLLLEIFRNEAETHLDTLVGFLADCAQELPQPVTDDLQRALHTLKGSAHMAGILPIAEIATPLEKLVKEFKTNLIAMDLAEAELLRDAEQLFRAGLEQLESQPLAPIAGAAEFLERVQKLHHSRLDSAESARLEEQDHRDPQLISIFLAEGMDILLDAEDLLRKWREHPSEQQELSALLEELTMLGRGAEMAELPQISELCQALLALYQAVLDGRLAVSEHFFSEAEAAHEALIGQMDQVAAALQVSPQPERVAALRNLLDQALDPATLALLDTDSVSGLEVVELEELPAEPQPVAAVEPEPEPVAATTPEPVVTLSSMPENLDAEMVEIFLEEAVDILDSAGQALDRWLSDPDSTLALSSLQRDLHTLKGGARMAEIRAIGDLAHELESLYEGLVDRRFSYSPALAGLLQQSHDRLAVVLEQLQRNQPLLDSTELIDAIRSFRQGGTLAAPSVSAPQESPQPAPATEAAAQPAEPESMEIDLGELAEVEFVAPQPDELAELHIETLAQPEEALPAEMPALSADQWHLDDSLPALGAELLDEQPTSPAELSEEASMEIDLGELPGIDFVAPQPDELPELHIETAAQVEEELPSELPALSSDEWHLDESLPALGAEDLQPLAEELPTLNVAEPEPEPEPAPVAAPVAAAPAPVVDRDPELVEIFLEEGFDIMDSASAALQRWMTDVDNTLEVESLQRDLHTLKGGARMAEIREIGDLAHELEFLYEGVGDGRLKANGDLFGVLQACHDRLSEMLDAVRGNRAIPDGLALIETIKRFRANPDAQLSMPTSVHLQPVQEEAEADGENDEILDIFLEEGDDLLEAMEAAVGRWEANREDGSAIDELLRILHTLKGGARLAGQKRLGDLSHDLEQHLTEAQQQGAPWPESLFLDVQSAFEGLQKELDQLRKRLDDHHVAEDQAAPAEQPQAAEPQPAPVALAVPLVAASSQPQQQQQNQVLPFVQRAAEAAARAAAQRAPQELVKVPAELLEGLVNLAGETSIFRGRVEQQVSDVGFTLGEMEATIERVRDQLRRLDTETQAQILSRYQAEAERAGYEDFDPLEMDRHSQLQQLSRALFESASDLLDLKETLAAKNRDAETLLLQQARVNTELQEGLMRTRMVPFDRLVPRLRRIVRQVAGELGKQVEFHVGNADGEMDRTVLERIVAPLEHMLRNAVDHGIEPADKRRAAGKSEVGNIRLSLGREGGDILLVLADDGGGIRLDAVRRKAIERGLMDENSDLSDHEVLQFILEAGFSTAEKVTQISGRGVGMDVVHSEVKQLGGSMSIESTVGEGTRFLIRLPFTVSVNRALMVMSGEDFYAIPLNTIEGIVRVSPYELEAYYGPDAPRFEYAGQAYELKYLGDLLNNGQQPKLVGQSLPLPVILVRSSEHAVAVQVDALAGSREIVVKSLGPQFASVHGISGATILGDGRVVVILDLLATIRVRHALQLNQVQAPRLASQAAVANEVDSTRPTLVMVVDDSVTVRKVTSRLLERNGMNVLTAKDGVDAIAQLQEHKPDIMLLDIEMPRMDGFEVATLVRHDERLKDLPIIMITSRTGEKHRERAMAIGVNEYLGKPYQESDLLENILKLVKDKANG</sequence>
<dbReference type="PROSITE" id="PS50851">
    <property type="entry name" value="CHEW"/>
    <property type="match status" value="1"/>
</dbReference>
<feature type="region of interest" description="Disordered" evidence="12">
    <location>
        <begin position="1407"/>
        <end position="1434"/>
    </location>
</feature>
<feature type="modified residue" description="Phosphohistidine" evidence="9">
    <location>
        <position position="1324"/>
    </location>
</feature>
<dbReference type="InterPro" id="IPR036641">
    <property type="entry name" value="HPT_dom_sf"/>
</dbReference>
<dbReference type="EMBL" id="SSFO01000068">
    <property type="protein sequence ID" value="TXI34455.1"/>
    <property type="molecule type" value="Genomic_DNA"/>
</dbReference>
<comment type="caution">
    <text evidence="17">The sequence shown here is derived from an EMBL/GenBank/DDBJ whole genome shotgun (WGS) entry which is preliminary data.</text>
</comment>
<evidence type="ECO:0000259" key="16">
    <source>
        <dbReference type="PROSITE" id="PS50894"/>
    </source>
</evidence>
<evidence type="ECO:0000256" key="3">
    <source>
        <dbReference type="ARBA" id="ARBA00021495"/>
    </source>
</evidence>
<dbReference type="EC" id="2.7.13.3" evidence="2"/>
<evidence type="ECO:0000313" key="17">
    <source>
        <dbReference type="EMBL" id="TXI34455.1"/>
    </source>
</evidence>
<dbReference type="SUPFAM" id="SSF47226">
    <property type="entry name" value="Histidine-containing phosphotransfer domain, HPT domain"/>
    <property type="match status" value="8"/>
</dbReference>
<keyword evidence="5" id="KW-0808">Transferase</keyword>
<keyword evidence="7" id="KW-0902">Two-component regulatory system</keyword>
<dbReference type="CDD" id="cd17546">
    <property type="entry name" value="REC_hyHK_CKI1_RcsC-like"/>
    <property type="match status" value="1"/>
</dbReference>
<dbReference type="SMART" id="SM00073">
    <property type="entry name" value="HPT"/>
    <property type="match status" value="5"/>
</dbReference>
<dbReference type="InterPro" id="IPR051315">
    <property type="entry name" value="Bact_Chemotaxis_CheA"/>
</dbReference>
<comment type="catalytic activity">
    <reaction evidence="1">
        <text>ATP + protein L-histidine = ADP + protein N-phospho-L-histidine.</text>
        <dbReference type="EC" id="2.7.13.3"/>
    </reaction>
</comment>
<dbReference type="Pfam" id="PF26379">
    <property type="entry name" value="FimL_2nd"/>
    <property type="match status" value="1"/>
</dbReference>
<evidence type="ECO:0000256" key="4">
    <source>
        <dbReference type="ARBA" id="ARBA00022553"/>
    </source>
</evidence>
<dbReference type="Gene3D" id="3.40.50.2300">
    <property type="match status" value="1"/>
</dbReference>
<dbReference type="InterPro" id="IPR004358">
    <property type="entry name" value="Sig_transdc_His_kin-like_C"/>
</dbReference>
<dbReference type="FunFam" id="3.30.565.10:FF:000016">
    <property type="entry name" value="Chemotaxis protein CheA, putative"/>
    <property type="match status" value="1"/>
</dbReference>
<dbReference type="Gene3D" id="1.20.120.160">
    <property type="entry name" value="HPT domain"/>
    <property type="match status" value="7"/>
</dbReference>
<dbReference type="SUPFAM" id="SSF50341">
    <property type="entry name" value="CheW-like"/>
    <property type="match status" value="1"/>
</dbReference>
<dbReference type="InterPro" id="IPR011006">
    <property type="entry name" value="CheY-like_superfamily"/>
</dbReference>
<dbReference type="Pfam" id="PF02518">
    <property type="entry name" value="HATPase_c"/>
    <property type="match status" value="1"/>
</dbReference>
<feature type="domain" description="HPt" evidence="16">
    <location>
        <begin position="953"/>
        <end position="1059"/>
    </location>
</feature>
<dbReference type="SMART" id="SM00387">
    <property type="entry name" value="HATPase_c"/>
    <property type="match status" value="1"/>
</dbReference>
<feature type="modified residue" description="Phosphohistidine" evidence="9">
    <location>
        <position position="1804"/>
    </location>
</feature>
<dbReference type="PROSITE" id="PS50110">
    <property type="entry name" value="RESPONSE_REGULATORY"/>
    <property type="match status" value="1"/>
</dbReference>
<protein>
    <recommendedName>
        <fullName evidence="3">Chemotaxis protein CheA</fullName>
        <ecNumber evidence="2">2.7.13.3</ecNumber>
    </recommendedName>
</protein>
<comment type="function">
    <text evidence="8">Involved in the transmission of sensory signals from the chemoreceptors to the flagellar motors. CheA is autophosphorylated; it can transfer its phosphate group to either CheB or CheY.</text>
</comment>
<dbReference type="GO" id="GO:0006935">
    <property type="term" value="P:chemotaxis"/>
    <property type="evidence" value="ECO:0007669"/>
    <property type="project" value="InterPro"/>
</dbReference>
<organism evidence="17 18">
    <name type="scientific">Aquipseudomonas alcaligenes</name>
    <name type="common">Pseudomonas alcaligenes</name>
    <dbReference type="NCBI Taxonomy" id="43263"/>
    <lineage>
        <taxon>Bacteria</taxon>
        <taxon>Pseudomonadati</taxon>
        <taxon>Pseudomonadota</taxon>
        <taxon>Gammaproteobacteria</taxon>
        <taxon>Pseudomonadales</taxon>
        <taxon>Pseudomonadaceae</taxon>
        <taxon>Aquipseudomonas</taxon>
    </lineage>
</organism>
<dbReference type="GO" id="GO:0005737">
    <property type="term" value="C:cytoplasm"/>
    <property type="evidence" value="ECO:0007669"/>
    <property type="project" value="InterPro"/>
</dbReference>
<feature type="domain" description="HPt" evidence="16">
    <location>
        <begin position="775"/>
        <end position="882"/>
    </location>
</feature>
<keyword evidence="6 17" id="KW-0418">Kinase</keyword>
<feature type="compositionally biased region" description="Low complexity" evidence="12">
    <location>
        <begin position="1407"/>
        <end position="1433"/>
    </location>
</feature>
<dbReference type="InterPro" id="IPR036061">
    <property type="entry name" value="CheW-like_dom_sf"/>
</dbReference>
<feature type="modified residue" description="Phosphohistidine" evidence="9">
    <location>
        <position position="1656"/>
    </location>
</feature>
<dbReference type="SUPFAM" id="SSF52172">
    <property type="entry name" value="CheY-like"/>
    <property type="match status" value="1"/>
</dbReference>
<feature type="modified residue" description="Phosphohistidine" evidence="9">
    <location>
        <position position="999"/>
    </location>
</feature>
<evidence type="ECO:0000256" key="1">
    <source>
        <dbReference type="ARBA" id="ARBA00000085"/>
    </source>
</evidence>
<evidence type="ECO:0000256" key="2">
    <source>
        <dbReference type="ARBA" id="ARBA00012438"/>
    </source>
</evidence>
<dbReference type="InterPro" id="IPR058661">
    <property type="entry name" value="FimL_2nd"/>
</dbReference>
<dbReference type="PANTHER" id="PTHR43395">
    <property type="entry name" value="SENSOR HISTIDINE KINASE CHEA"/>
    <property type="match status" value="1"/>
</dbReference>
<dbReference type="SMART" id="SM00448">
    <property type="entry name" value="REC"/>
    <property type="match status" value="1"/>
</dbReference>
<evidence type="ECO:0000256" key="5">
    <source>
        <dbReference type="ARBA" id="ARBA00022679"/>
    </source>
</evidence>
<dbReference type="InterPro" id="IPR005467">
    <property type="entry name" value="His_kinase_dom"/>
</dbReference>
<dbReference type="Pfam" id="PF00072">
    <property type="entry name" value="Response_reg"/>
    <property type="match status" value="1"/>
</dbReference>
<keyword evidence="11" id="KW-0175">Coiled coil</keyword>